<dbReference type="PROSITE" id="PS50053">
    <property type="entry name" value="UBIQUITIN_2"/>
    <property type="match status" value="1"/>
</dbReference>
<keyword evidence="3" id="KW-1185">Reference proteome</keyword>
<dbReference type="PANTHER" id="PTHR10621">
    <property type="entry name" value="UV EXCISION REPAIR PROTEIN RAD23"/>
    <property type="match status" value="1"/>
</dbReference>
<name>A0ABD2JLW7_9BILA</name>
<evidence type="ECO:0000259" key="1">
    <source>
        <dbReference type="PROSITE" id="PS50053"/>
    </source>
</evidence>
<dbReference type="EMBL" id="JBICBT010000942">
    <property type="protein sequence ID" value="KAL3091433.1"/>
    <property type="molecule type" value="Genomic_DNA"/>
</dbReference>
<dbReference type="Proteomes" id="UP001620626">
    <property type="component" value="Unassembled WGS sequence"/>
</dbReference>
<dbReference type="InterPro" id="IPR000626">
    <property type="entry name" value="Ubiquitin-like_dom"/>
</dbReference>
<protein>
    <recommendedName>
        <fullName evidence="1">Ubiquitin-like domain-containing protein</fullName>
    </recommendedName>
</protein>
<feature type="domain" description="Ubiquitin-like" evidence="1">
    <location>
        <begin position="23"/>
        <end position="100"/>
    </location>
</feature>
<comment type="caution">
    <text evidence="2">The sequence shown here is derived from an EMBL/GenBank/DDBJ whole genome shotgun (WGS) entry which is preliminary data.</text>
</comment>
<evidence type="ECO:0000313" key="3">
    <source>
        <dbReference type="Proteomes" id="UP001620626"/>
    </source>
</evidence>
<evidence type="ECO:0000313" key="2">
    <source>
        <dbReference type="EMBL" id="KAL3091433.1"/>
    </source>
</evidence>
<gene>
    <name evidence="2" type="ORF">niasHT_025195</name>
</gene>
<proteinExistence type="predicted"/>
<dbReference type="PANTHER" id="PTHR10621:SF38">
    <property type="entry name" value="UBIQUITIN DOMAIN-CONTAINING PROTEIN 7SL RNA1-RELATED"/>
    <property type="match status" value="1"/>
</dbReference>
<dbReference type="AlphaFoldDB" id="A0ABD2JLW7"/>
<accession>A0ABD2JLW7</accession>
<dbReference type="SUPFAM" id="SSF54236">
    <property type="entry name" value="Ubiquitin-like"/>
    <property type="match status" value="2"/>
</dbReference>
<organism evidence="2 3">
    <name type="scientific">Heterodera trifolii</name>
    <dbReference type="NCBI Taxonomy" id="157864"/>
    <lineage>
        <taxon>Eukaryota</taxon>
        <taxon>Metazoa</taxon>
        <taxon>Ecdysozoa</taxon>
        <taxon>Nematoda</taxon>
        <taxon>Chromadorea</taxon>
        <taxon>Rhabditida</taxon>
        <taxon>Tylenchina</taxon>
        <taxon>Tylenchomorpha</taxon>
        <taxon>Tylenchoidea</taxon>
        <taxon>Heteroderidae</taxon>
        <taxon>Heteroderinae</taxon>
        <taxon>Heterodera</taxon>
    </lineage>
</organism>
<sequence length="202" mass="23061">MNHFGFSLCPVGISAGLMAMLFMLMIMPSSTGGFRIYVSLPVEVEYTDTVAKLKKKIEKMTKIPPEKQSITSEDIPNGHMLMDNNKLKDYKILEKSNLYLWPEFEISFKSERNIHKFFTNGTYTVQSLKKKIESYLNRSIGQIKLRRHTTSGTVEFRDNETLDECGINGADEIDVTYAREQLGGRREGGCAIRECRSRQSVN</sequence>
<dbReference type="Gene3D" id="3.10.20.90">
    <property type="entry name" value="Phosphatidylinositol 3-kinase Catalytic Subunit, Chain A, domain 1"/>
    <property type="match status" value="2"/>
</dbReference>
<reference evidence="2 3" key="1">
    <citation type="submission" date="2024-10" db="EMBL/GenBank/DDBJ databases">
        <authorList>
            <person name="Kim D."/>
        </authorList>
    </citation>
    <scope>NUCLEOTIDE SEQUENCE [LARGE SCALE GENOMIC DNA]</scope>
    <source>
        <strain evidence="2">BH-2024</strain>
    </source>
</reference>
<dbReference type="Pfam" id="PF00240">
    <property type="entry name" value="ubiquitin"/>
    <property type="match status" value="1"/>
</dbReference>
<dbReference type="SMART" id="SM00213">
    <property type="entry name" value="UBQ"/>
    <property type="match status" value="2"/>
</dbReference>
<dbReference type="CDD" id="cd17039">
    <property type="entry name" value="Ubl_ubiquitin_like"/>
    <property type="match status" value="1"/>
</dbReference>
<dbReference type="InterPro" id="IPR029071">
    <property type="entry name" value="Ubiquitin-like_domsf"/>
</dbReference>